<evidence type="ECO:0000313" key="12">
    <source>
        <dbReference type="Proteomes" id="UP000653493"/>
    </source>
</evidence>
<evidence type="ECO:0000313" key="11">
    <source>
        <dbReference type="EMBL" id="GGS37985.1"/>
    </source>
</evidence>
<dbReference type="InterPro" id="IPR036388">
    <property type="entry name" value="WH-like_DNA-bd_sf"/>
</dbReference>
<dbReference type="InterPro" id="IPR005471">
    <property type="entry name" value="Tscrpt_reg_IclR_N"/>
</dbReference>
<evidence type="ECO:0000256" key="5">
    <source>
        <dbReference type="ARBA" id="ARBA00023163"/>
    </source>
</evidence>
<accession>A0A918GHD8</accession>
<dbReference type="Proteomes" id="UP000653493">
    <property type="component" value="Unassembled WGS sequence"/>
</dbReference>
<dbReference type="EMBL" id="BMSL01000006">
    <property type="protein sequence ID" value="GGS37985.1"/>
    <property type="molecule type" value="Genomic_DNA"/>
</dbReference>
<name>A0A918GHD8_STRGD</name>
<evidence type="ECO:0000256" key="2">
    <source>
        <dbReference type="ARBA" id="ARBA00023015"/>
    </source>
</evidence>
<dbReference type="InterPro" id="IPR036390">
    <property type="entry name" value="WH_DNA-bd_sf"/>
</dbReference>
<sequence>MATADTASARSHALPVQPRPASSPADGPPADPPSGTLIGSVQRAMRLLECVAGHRYGAPAKQLARETGLALPTAYHLLRTLVHEGYLRRDKGLFFLVEAAERLSGSAAQQKRRTALTDALAGLSEVIGVPVYYARYRAGEIDVVCVADTPSAPAVEEWTDFRGTAHAHAVGQCLLAQLDEDARLDHLGRHPVRPITRYTVRDAHTLLKRLERLGCDEPVTEHQEYALGTVCGAIPLTVGDMAATLAVSLPVHQADRLLPAVRQLRSEAGRLMGTLSLSISM</sequence>
<evidence type="ECO:0000256" key="7">
    <source>
        <dbReference type="ARBA" id="ARBA00070406"/>
    </source>
</evidence>
<reference evidence="11" key="2">
    <citation type="submission" date="2020-09" db="EMBL/GenBank/DDBJ databases">
        <authorList>
            <person name="Sun Q."/>
            <person name="Ohkuma M."/>
        </authorList>
    </citation>
    <scope>NUCLEOTIDE SEQUENCE</scope>
    <source>
        <strain evidence="11">JCM 4234</strain>
    </source>
</reference>
<dbReference type="Pfam" id="PF09339">
    <property type="entry name" value="HTH_IclR"/>
    <property type="match status" value="1"/>
</dbReference>
<keyword evidence="3" id="KW-0238">DNA-binding</keyword>
<keyword evidence="1" id="KW-0319">Glycerol metabolism</keyword>
<keyword evidence="2" id="KW-0805">Transcription regulation</keyword>
<feature type="region of interest" description="Disordered" evidence="8">
    <location>
        <begin position="1"/>
        <end position="37"/>
    </location>
</feature>
<reference evidence="11" key="1">
    <citation type="journal article" date="2014" name="Int. J. Syst. Evol. Microbiol.">
        <title>Complete genome sequence of Corynebacterium casei LMG S-19264T (=DSM 44701T), isolated from a smear-ripened cheese.</title>
        <authorList>
            <consortium name="US DOE Joint Genome Institute (JGI-PGF)"/>
            <person name="Walter F."/>
            <person name="Albersmeier A."/>
            <person name="Kalinowski J."/>
            <person name="Ruckert C."/>
        </authorList>
    </citation>
    <scope>NUCLEOTIDE SEQUENCE</scope>
    <source>
        <strain evidence="11">JCM 4234</strain>
    </source>
</reference>
<dbReference type="InterPro" id="IPR029016">
    <property type="entry name" value="GAF-like_dom_sf"/>
</dbReference>
<feature type="domain" description="IclR-ED" evidence="10">
    <location>
        <begin position="99"/>
        <end position="281"/>
    </location>
</feature>
<dbReference type="PANTHER" id="PTHR30136:SF24">
    <property type="entry name" value="HTH-TYPE TRANSCRIPTIONAL REPRESSOR ALLR"/>
    <property type="match status" value="1"/>
</dbReference>
<dbReference type="GO" id="GO:0006071">
    <property type="term" value="P:glycerol metabolic process"/>
    <property type="evidence" value="ECO:0007669"/>
    <property type="project" value="UniProtKB-KW"/>
</dbReference>
<dbReference type="PANTHER" id="PTHR30136">
    <property type="entry name" value="HELIX-TURN-HELIX TRANSCRIPTIONAL REGULATOR, ICLR FAMILY"/>
    <property type="match status" value="1"/>
</dbReference>
<feature type="domain" description="HTH iclR-type" evidence="9">
    <location>
        <begin position="38"/>
        <end position="98"/>
    </location>
</feature>
<dbReference type="SMART" id="SM00346">
    <property type="entry name" value="HTH_ICLR"/>
    <property type="match status" value="1"/>
</dbReference>
<dbReference type="GO" id="GO:0003677">
    <property type="term" value="F:DNA binding"/>
    <property type="evidence" value="ECO:0007669"/>
    <property type="project" value="UniProtKB-KW"/>
</dbReference>
<comment type="caution">
    <text evidence="11">The sequence shown here is derived from an EMBL/GenBank/DDBJ whole genome shotgun (WGS) entry which is preliminary data.</text>
</comment>
<dbReference type="PROSITE" id="PS51078">
    <property type="entry name" value="ICLR_ED"/>
    <property type="match status" value="1"/>
</dbReference>
<evidence type="ECO:0000256" key="8">
    <source>
        <dbReference type="SAM" id="MobiDB-lite"/>
    </source>
</evidence>
<evidence type="ECO:0000259" key="9">
    <source>
        <dbReference type="PROSITE" id="PS51077"/>
    </source>
</evidence>
<evidence type="ECO:0000256" key="4">
    <source>
        <dbReference type="ARBA" id="ARBA00023159"/>
    </source>
</evidence>
<dbReference type="Gene3D" id="1.10.10.10">
    <property type="entry name" value="Winged helix-like DNA-binding domain superfamily/Winged helix DNA-binding domain"/>
    <property type="match status" value="1"/>
</dbReference>
<protein>
    <recommendedName>
        <fullName evidence="7">Glycerol operon regulatory protein</fullName>
    </recommendedName>
</protein>
<dbReference type="GO" id="GO:0045892">
    <property type="term" value="P:negative regulation of DNA-templated transcription"/>
    <property type="evidence" value="ECO:0007669"/>
    <property type="project" value="TreeGrafter"/>
</dbReference>
<dbReference type="SUPFAM" id="SSF55781">
    <property type="entry name" value="GAF domain-like"/>
    <property type="match status" value="1"/>
</dbReference>
<proteinExistence type="predicted"/>
<evidence type="ECO:0000256" key="6">
    <source>
        <dbReference type="ARBA" id="ARBA00058938"/>
    </source>
</evidence>
<dbReference type="Pfam" id="PF01614">
    <property type="entry name" value="IclR_C"/>
    <property type="match status" value="1"/>
</dbReference>
<dbReference type="AlphaFoldDB" id="A0A918GHD8"/>
<evidence type="ECO:0000256" key="3">
    <source>
        <dbReference type="ARBA" id="ARBA00023125"/>
    </source>
</evidence>
<dbReference type="PROSITE" id="PS51077">
    <property type="entry name" value="HTH_ICLR"/>
    <property type="match status" value="1"/>
</dbReference>
<dbReference type="GO" id="GO:0003700">
    <property type="term" value="F:DNA-binding transcription factor activity"/>
    <property type="evidence" value="ECO:0007669"/>
    <property type="project" value="TreeGrafter"/>
</dbReference>
<keyword evidence="4" id="KW-0010">Activator</keyword>
<evidence type="ECO:0000256" key="1">
    <source>
        <dbReference type="ARBA" id="ARBA00022798"/>
    </source>
</evidence>
<dbReference type="FunFam" id="1.10.10.10:FF:000056">
    <property type="entry name" value="IclR family transcriptional regulator"/>
    <property type="match status" value="1"/>
</dbReference>
<organism evidence="11 12">
    <name type="scientific">Streptomyces griseoviridis</name>
    <dbReference type="NCBI Taxonomy" id="45398"/>
    <lineage>
        <taxon>Bacteria</taxon>
        <taxon>Bacillati</taxon>
        <taxon>Actinomycetota</taxon>
        <taxon>Actinomycetes</taxon>
        <taxon>Kitasatosporales</taxon>
        <taxon>Streptomycetaceae</taxon>
        <taxon>Streptomyces</taxon>
    </lineage>
</organism>
<gene>
    <name evidence="11" type="ORF">GCM10010238_29310</name>
</gene>
<comment type="function">
    <text evidence="6">May be an activator protein for the gylABX operon.</text>
</comment>
<dbReference type="Gene3D" id="3.30.450.40">
    <property type="match status" value="1"/>
</dbReference>
<evidence type="ECO:0000259" key="10">
    <source>
        <dbReference type="PROSITE" id="PS51078"/>
    </source>
</evidence>
<dbReference type="SUPFAM" id="SSF46785">
    <property type="entry name" value="Winged helix' DNA-binding domain"/>
    <property type="match status" value="1"/>
</dbReference>
<dbReference type="InterPro" id="IPR014757">
    <property type="entry name" value="Tscrpt_reg_IclR_C"/>
</dbReference>
<dbReference type="InterPro" id="IPR050707">
    <property type="entry name" value="HTH_MetabolicPath_Reg"/>
</dbReference>
<keyword evidence="12" id="KW-1185">Reference proteome</keyword>
<keyword evidence="5" id="KW-0804">Transcription</keyword>